<dbReference type="AlphaFoldDB" id="A0AAV9JAA0"/>
<evidence type="ECO:0008006" key="3">
    <source>
        <dbReference type="Google" id="ProtNLM"/>
    </source>
</evidence>
<protein>
    <recommendedName>
        <fullName evidence="3">Tautomerase cis-CaaD-like domain-containing protein</fullName>
    </recommendedName>
</protein>
<organism evidence="1 2">
    <name type="scientific">Oleoguttula mirabilis</name>
    <dbReference type="NCBI Taxonomy" id="1507867"/>
    <lineage>
        <taxon>Eukaryota</taxon>
        <taxon>Fungi</taxon>
        <taxon>Dikarya</taxon>
        <taxon>Ascomycota</taxon>
        <taxon>Pezizomycotina</taxon>
        <taxon>Dothideomycetes</taxon>
        <taxon>Dothideomycetidae</taxon>
        <taxon>Mycosphaerellales</taxon>
        <taxon>Teratosphaeriaceae</taxon>
        <taxon>Oleoguttula</taxon>
    </lineage>
</organism>
<dbReference type="Proteomes" id="UP001324427">
    <property type="component" value="Unassembled WGS sequence"/>
</dbReference>
<accession>A0AAV9JAA0</accession>
<name>A0AAV9JAA0_9PEZI</name>
<sequence>MASSPQDRPPIPVVLVGITRHTALSTSSIVVGTPYHAVAALDLTESPPAYHFSSQNLGVVLHTLYPRPRAVITGTGVSEEVMAAVGEAWKEYSEGVLEKEGLKGEWVALSEWYADENKPPPPGLDKELIRRLDEAFK</sequence>
<evidence type="ECO:0000313" key="2">
    <source>
        <dbReference type="Proteomes" id="UP001324427"/>
    </source>
</evidence>
<evidence type="ECO:0000313" key="1">
    <source>
        <dbReference type="EMBL" id="KAK4542050.1"/>
    </source>
</evidence>
<comment type="caution">
    <text evidence="1">The sequence shown here is derived from an EMBL/GenBank/DDBJ whole genome shotgun (WGS) entry which is preliminary data.</text>
</comment>
<dbReference type="EMBL" id="JAVFHQ010000045">
    <property type="protein sequence ID" value="KAK4542050.1"/>
    <property type="molecule type" value="Genomic_DNA"/>
</dbReference>
<proteinExistence type="predicted"/>
<reference evidence="1 2" key="1">
    <citation type="submission" date="2021-11" db="EMBL/GenBank/DDBJ databases">
        <title>Black yeast isolated from Biological Soil Crust.</title>
        <authorList>
            <person name="Kurbessoian T."/>
        </authorList>
    </citation>
    <scope>NUCLEOTIDE SEQUENCE [LARGE SCALE GENOMIC DNA]</scope>
    <source>
        <strain evidence="1 2">CCFEE 5522</strain>
    </source>
</reference>
<keyword evidence="2" id="KW-1185">Reference proteome</keyword>
<gene>
    <name evidence="1" type="ORF">LTR36_007081</name>
</gene>